<evidence type="ECO:0000313" key="2">
    <source>
        <dbReference type="Proteomes" id="UP000050525"/>
    </source>
</evidence>
<dbReference type="Proteomes" id="UP000050525">
    <property type="component" value="Unassembled WGS sequence"/>
</dbReference>
<dbReference type="EMBL" id="AKHW03005400">
    <property type="protein sequence ID" value="KYO27078.1"/>
    <property type="molecule type" value="Genomic_DNA"/>
</dbReference>
<protein>
    <submittedName>
        <fullName evidence="1">Uncharacterized protein</fullName>
    </submittedName>
</protein>
<evidence type="ECO:0000313" key="1">
    <source>
        <dbReference type="EMBL" id="KYO27078.1"/>
    </source>
</evidence>
<comment type="caution">
    <text evidence="1">The sequence shown here is derived from an EMBL/GenBank/DDBJ whole genome shotgun (WGS) entry which is preliminary data.</text>
</comment>
<keyword evidence="2" id="KW-1185">Reference proteome</keyword>
<reference evidence="1 2" key="1">
    <citation type="journal article" date="2012" name="Genome Biol.">
        <title>Sequencing three crocodilian genomes to illuminate the evolution of archosaurs and amniotes.</title>
        <authorList>
            <person name="St John J.A."/>
            <person name="Braun E.L."/>
            <person name="Isberg S.R."/>
            <person name="Miles L.G."/>
            <person name="Chong A.Y."/>
            <person name="Gongora J."/>
            <person name="Dalzell P."/>
            <person name="Moran C."/>
            <person name="Bed'hom B."/>
            <person name="Abzhanov A."/>
            <person name="Burgess S.C."/>
            <person name="Cooksey A.M."/>
            <person name="Castoe T.A."/>
            <person name="Crawford N.G."/>
            <person name="Densmore L.D."/>
            <person name="Drew J.C."/>
            <person name="Edwards S.V."/>
            <person name="Faircloth B.C."/>
            <person name="Fujita M.K."/>
            <person name="Greenwold M.J."/>
            <person name="Hoffmann F.G."/>
            <person name="Howard J.M."/>
            <person name="Iguchi T."/>
            <person name="Janes D.E."/>
            <person name="Khan S.Y."/>
            <person name="Kohno S."/>
            <person name="de Koning A.J."/>
            <person name="Lance S.L."/>
            <person name="McCarthy F.M."/>
            <person name="McCormack J.E."/>
            <person name="Merchant M.E."/>
            <person name="Peterson D.G."/>
            <person name="Pollock D.D."/>
            <person name="Pourmand N."/>
            <person name="Raney B.J."/>
            <person name="Roessler K.A."/>
            <person name="Sanford J.R."/>
            <person name="Sawyer R.H."/>
            <person name="Schmidt C.J."/>
            <person name="Triplett E.W."/>
            <person name="Tuberville T.D."/>
            <person name="Venegas-Anaya M."/>
            <person name="Howard J.T."/>
            <person name="Jarvis E.D."/>
            <person name="Guillette L.J.Jr."/>
            <person name="Glenn T.C."/>
            <person name="Green R.E."/>
            <person name="Ray D.A."/>
        </authorList>
    </citation>
    <scope>NUCLEOTIDE SEQUENCE [LARGE SCALE GENOMIC DNA]</scope>
    <source>
        <strain evidence="1">KSC_2009_1</strain>
    </source>
</reference>
<organism evidence="1 2">
    <name type="scientific">Alligator mississippiensis</name>
    <name type="common">American alligator</name>
    <dbReference type="NCBI Taxonomy" id="8496"/>
    <lineage>
        <taxon>Eukaryota</taxon>
        <taxon>Metazoa</taxon>
        <taxon>Chordata</taxon>
        <taxon>Craniata</taxon>
        <taxon>Vertebrata</taxon>
        <taxon>Euteleostomi</taxon>
        <taxon>Archelosauria</taxon>
        <taxon>Archosauria</taxon>
        <taxon>Crocodylia</taxon>
        <taxon>Alligatoridae</taxon>
        <taxon>Alligatorinae</taxon>
        <taxon>Alligator</taxon>
    </lineage>
</organism>
<sequence>MRKTSHKAKNTGDEPLATWQVSVDSSSMGPSLCLGIDLLFPVETVEETVFLLTCSLLHVKVQLSRSPAVRVAGLCRHSLDDRGDRGDHVPACNKKTL</sequence>
<dbReference type="AlphaFoldDB" id="A0A151MRB4"/>
<proteinExistence type="predicted"/>
<accession>A0A151MRB4</accession>
<gene>
    <name evidence="1" type="ORF">Y1Q_0008893</name>
</gene>
<name>A0A151MRB4_ALLMI</name>